<feature type="region of interest" description="Disordered" evidence="6">
    <location>
        <begin position="21"/>
        <end position="47"/>
    </location>
</feature>
<evidence type="ECO:0000256" key="7">
    <source>
        <dbReference type="SAM" id="Phobius"/>
    </source>
</evidence>
<dbReference type="InterPro" id="IPR011009">
    <property type="entry name" value="Kinase-like_dom_sf"/>
</dbReference>
<evidence type="ECO:0000256" key="4">
    <source>
        <dbReference type="ARBA" id="ARBA00022840"/>
    </source>
</evidence>
<dbReference type="InterPro" id="IPR008271">
    <property type="entry name" value="Ser/Thr_kinase_AS"/>
</dbReference>
<reference evidence="9 10" key="1">
    <citation type="submission" date="2017-08" db="EMBL/GenBank/DDBJ databases">
        <title>Infants hospitalized years apart are colonized by the same room-sourced microbial strains.</title>
        <authorList>
            <person name="Brooks B."/>
            <person name="Olm M.R."/>
            <person name="Firek B.A."/>
            <person name="Baker R."/>
            <person name="Thomas B.C."/>
            <person name="Morowitz M.J."/>
            <person name="Banfield J.F."/>
        </authorList>
    </citation>
    <scope>NUCLEOTIDE SEQUENCE [LARGE SCALE GENOMIC DNA]</scope>
    <source>
        <strain evidence="9">S2_003_000_R2_14</strain>
    </source>
</reference>
<evidence type="ECO:0000256" key="6">
    <source>
        <dbReference type="SAM" id="MobiDB-lite"/>
    </source>
</evidence>
<evidence type="ECO:0000259" key="8">
    <source>
        <dbReference type="PROSITE" id="PS50011"/>
    </source>
</evidence>
<feature type="transmembrane region" description="Helical" evidence="7">
    <location>
        <begin position="514"/>
        <end position="536"/>
    </location>
</feature>
<feature type="transmembrane region" description="Helical" evidence="7">
    <location>
        <begin position="577"/>
        <end position="594"/>
    </location>
</feature>
<dbReference type="PANTHER" id="PTHR43289">
    <property type="entry name" value="MITOGEN-ACTIVATED PROTEIN KINASE KINASE KINASE 20-RELATED"/>
    <property type="match status" value="1"/>
</dbReference>
<evidence type="ECO:0000313" key="10">
    <source>
        <dbReference type="Proteomes" id="UP000249061"/>
    </source>
</evidence>
<organism evidence="9 10">
    <name type="scientific">Archangium gephyra</name>
    <dbReference type="NCBI Taxonomy" id="48"/>
    <lineage>
        <taxon>Bacteria</taxon>
        <taxon>Pseudomonadati</taxon>
        <taxon>Myxococcota</taxon>
        <taxon>Myxococcia</taxon>
        <taxon>Myxococcales</taxon>
        <taxon>Cystobacterineae</taxon>
        <taxon>Archangiaceae</taxon>
        <taxon>Archangium</taxon>
    </lineage>
</organism>
<dbReference type="Gene3D" id="1.10.510.10">
    <property type="entry name" value="Transferase(Phosphotransferase) domain 1"/>
    <property type="match status" value="1"/>
</dbReference>
<dbReference type="PROSITE" id="PS00107">
    <property type="entry name" value="PROTEIN_KINASE_ATP"/>
    <property type="match status" value="1"/>
</dbReference>
<dbReference type="SUPFAM" id="SSF56112">
    <property type="entry name" value="Protein kinase-like (PK-like)"/>
    <property type="match status" value="1"/>
</dbReference>
<evidence type="ECO:0000256" key="2">
    <source>
        <dbReference type="ARBA" id="ARBA00022741"/>
    </source>
</evidence>
<evidence type="ECO:0000256" key="3">
    <source>
        <dbReference type="ARBA" id="ARBA00022777"/>
    </source>
</evidence>
<dbReference type="PANTHER" id="PTHR43289:SF6">
    <property type="entry name" value="SERINE_THREONINE-PROTEIN KINASE NEKL-3"/>
    <property type="match status" value="1"/>
</dbReference>
<dbReference type="EMBL" id="QFQP01000046">
    <property type="protein sequence ID" value="PZR05278.1"/>
    <property type="molecule type" value="Genomic_DNA"/>
</dbReference>
<dbReference type="SMART" id="SM00220">
    <property type="entry name" value="S_TKc"/>
    <property type="match status" value="1"/>
</dbReference>
<name>A0A2W5U8M1_9BACT</name>
<protein>
    <recommendedName>
        <fullName evidence="8">Protein kinase domain-containing protein</fullName>
    </recommendedName>
</protein>
<feature type="transmembrane region" description="Helical" evidence="7">
    <location>
        <begin position="548"/>
        <end position="571"/>
    </location>
</feature>
<accession>A0A2W5U8M1</accession>
<evidence type="ECO:0000256" key="5">
    <source>
        <dbReference type="PROSITE-ProRule" id="PRU10141"/>
    </source>
</evidence>
<dbReference type="PROSITE" id="PS50011">
    <property type="entry name" value="PROTEIN_KINASE_DOM"/>
    <property type="match status" value="1"/>
</dbReference>
<dbReference type="InterPro" id="IPR000719">
    <property type="entry name" value="Prot_kinase_dom"/>
</dbReference>
<dbReference type="Pfam" id="PF00069">
    <property type="entry name" value="Pkinase"/>
    <property type="match status" value="1"/>
</dbReference>
<dbReference type="GO" id="GO:0004674">
    <property type="term" value="F:protein serine/threonine kinase activity"/>
    <property type="evidence" value="ECO:0007669"/>
    <property type="project" value="TreeGrafter"/>
</dbReference>
<sequence length="652" mass="70322">MSSTTTLDRLWQTLGLDELPADAGSAESLGSTRRGDWNDATVPASSKTELTAVPTERVDLPRISLTPPHSGHGAPPVSDELTVTGVLGQGGMGRVLLAHQASLGRDVAVKVPRTDASGGTIGALVHEAQMNGAVEHPGVIPVYSLASDAEGRPALVMKRVDGVSWSVLIRHPEDPAWNRVASPGAERVDSHVEILRQVCNAIAFAHQKGVLHRDLKPSNVLIGEFGEVYVADWGIATRKPEPGEKRKPALVGSPLYLAPEMVTGDDAEMDERTDVFLLGSTLYEILTGRPPWQGPDLRSVLEDAWRCKAAPPPPSAPAELVSICGRAMAFDKAARFQSVLEFREALGGFLRHRGSVHLAEATTERLKQLKATLSSGTRTDSIYPLLSECRFGFTQALREWPDNDVARRGLNDCIEATARFEMDRGNLASARALLGELEAVPQALHERLSLLERKANEVQKNVARVEHLSNEMDPRVAQRQRAAVFFSTVAAILAVVVVPMTIPGLNDRLRALGGWYLAGSMAAVLAFFGAAVFIGRRSILSTRLNRRLIGMVASAGIAVFVDRIVCALLGMSLRDTLLNNCVMVLMVCVTGGITVHWGFYWSAAAMALGLVAAYLLPGSELLLFAGATMGALIFAVLSWRGWQGEIRVNRES</sequence>
<feature type="transmembrane region" description="Helical" evidence="7">
    <location>
        <begin position="622"/>
        <end position="642"/>
    </location>
</feature>
<comment type="caution">
    <text evidence="9">The sequence shown here is derived from an EMBL/GenBank/DDBJ whole genome shotgun (WGS) entry which is preliminary data.</text>
</comment>
<keyword evidence="2 5" id="KW-0547">Nucleotide-binding</keyword>
<keyword evidence="7" id="KW-0812">Transmembrane</keyword>
<evidence type="ECO:0000256" key="1">
    <source>
        <dbReference type="ARBA" id="ARBA00022679"/>
    </source>
</evidence>
<feature type="binding site" evidence="5">
    <location>
        <position position="110"/>
    </location>
    <ligand>
        <name>ATP</name>
        <dbReference type="ChEBI" id="CHEBI:30616"/>
    </ligand>
</feature>
<dbReference type="AlphaFoldDB" id="A0A2W5U8M1"/>
<dbReference type="PROSITE" id="PS00108">
    <property type="entry name" value="PROTEIN_KINASE_ST"/>
    <property type="match status" value="1"/>
</dbReference>
<gene>
    <name evidence="9" type="ORF">DI536_32665</name>
</gene>
<dbReference type="InterPro" id="IPR017441">
    <property type="entry name" value="Protein_kinase_ATP_BS"/>
</dbReference>
<dbReference type="CDD" id="cd14014">
    <property type="entry name" value="STKc_PknB_like"/>
    <property type="match status" value="1"/>
</dbReference>
<dbReference type="Proteomes" id="UP000249061">
    <property type="component" value="Unassembled WGS sequence"/>
</dbReference>
<feature type="transmembrane region" description="Helical" evidence="7">
    <location>
        <begin position="482"/>
        <end position="502"/>
    </location>
</feature>
<proteinExistence type="predicted"/>
<dbReference type="GO" id="GO:0005524">
    <property type="term" value="F:ATP binding"/>
    <property type="evidence" value="ECO:0007669"/>
    <property type="project" value="UniProtKB-UniRule"/>
</dbReference>
<keyword evidence="7" id="KW-1133">Transmembrane helix</keyword>
<dbReference type="Gene3D" id="3.30.200.20">
    <property type="entry name" value="Phosphorylase Kinase, domain 1"/>
    <property type="match status" value="1"/>
</dbReference>
<feature type="domain" description="Protein kinase" evidence="8">
    <location>
        <begin position="81"/>
        <end position="350"/>
    </location>
</feature>
<keyword evidence="1" id="KW-0808">Transferase</keyword>
<keyword evidence="4 5" id="KW-0067">ATP-binding</keyword>
<evidence type="ECO:0000313" key="9">
    <source>
        <dbReference type="EMBL" id="PZR05278.1"/>
    </source>
</evidence>
<keyword evidence="7" id="KW-0472">Membrane</keyword>
<keyword evidence="3" id="KW-0418">Kinase</keyword>